<dbReference type="Pfam" id="PF00069">
    <property type="entry name" value="Pkinase"/>
    <property type="match status" value="1"/>
</dbReference>
<gene>
    <name evidence="2" type="ORF">SERLADRAFT_439771</name>
</gene>
<feature type="domain" description="Protein kinase" evidence="1">
    <location>
        <begin position="382"/>
        <end position="666"/>
    </location>
</feature>
<sequence>MVLTFIPVAHELFLWRFWLSDRYAVFTAPIIKPCSWAKRDSDPNKHSLDDHRVHIYDVYDNELSETRRTPEQSRTVFQEFDTGTLDDSCRTALRTAELAFTRLESEAERVLDELISKIRAPEDASGYAKREIAIPRRSLNVIRKFFVFLRYRNSDEYAAHIASLDRRVRTDVGSVVSRPHGWHRIRRQALLGSFHAFLQHQPTDNRGHERFDGLDCWRFRNAEICFGLASEGQQYLLPDTCFGVLDEEFGGNPNCEHLFFPVMPTLALYILGSQDDDATLSCPANIETGVVWVDCGLEGPSDIHLRNAVVLQSYPKRLYFSSLYSITQSISSYDQFRTNSERMDYSRLKQRSRQKYTLEQVTKTLVVKGSILLVDLSEEVVRVGDSAVSHGSFSDVWKGVWTNYATDEARPVALKFLRRYMANDVREKVLRRLKSEIVAWHRLHHPNIAQLFGAIQSMNTIAMVSPWCNNGTIIHYLEKVNPHADRLALLLQIASGVGYLHNCKPIVVHGDLKGSNILIDDTGNPLITDFGLSNVVEELCDSINLGTSLFAGSTRYMAPELVLALVEDDGIPPPITTASDVYAFACVCLEVATGQVPYPHRSNDHAVTVDIMRGVKPSRGSSSFLQIKDHDAFGDLLDRCWDADWYMRPSMTEVTELLRGIAGSHS</sequence>
<dbReference type="KEGG" id="sla:SERLADRAFT_439771"/>
<dbReference type="OrthoDB" id="6718656at2759"/>
<dbReference type="PROSITE" id="PS00108">
    <property type="entry name" value="PROTEIN_KINASE_ST"/>
    <property type="match status" value="1"/>
</dbReference>
<dbReference type="PROSITE" id="PS50011">
    <property type="entry name" value="PROTEIN_KINASE_DOM"/>
    <property type="match status" value="1"/>
</dbReference>
<dbReference type="EMBL" id="GL945436">
    <property type="protein sequence ID" value="EGO23010.1"/>
    <property type="molecule type" value="Genomic_DNA"/>
</dbReference>
<reference evidence="2" key="1">
    <citation type="submission" date="2011-04" db="EMBL/GenBank/DDBJ databases">
        <title>Evolution of plant cell wall degrading machinery underlies the functional diversity of forest fungi.</title>
        <authorList>
            <consortium name="US DOE Joint Genome Institute (JGI-PGF)"/>
            <person name="Eastwood D.C."/>
            <person name="Floudas D."/>
            <person name="Binder M."/>
            <person name="Majcherczyk A."/>
            <person name="Schneider P."/>
            <person name="Aerts A."/>
            <person name="Asiegbu F.O."/>
            <person name="Baker S.E."/>
            <person name="Barry K."/>
            <person name="Bendiksby M."/>
            <person name="Blumentritt M."/>
            <person name="Coutinho P.M."/>
            <person name="Cullen D."/>
            <person name="Cullen D."/>
            <person name="Gathman A."/>
            <person name="Goodell B."/>
            <person name="Henrissat B."/>
            <person name="Ihrmark K."/>
            <person name="Kauserud H."/>
            <person name="Kohler A."/>
            <person name="LaButti K."/>
            <person name="Lapidus A."/>
            <person name="Lavin J.L."/>
            <person name="Lee Y.-H."/>
            <person name="Lindquist E."/>
            <person name="Lilly W."/>
            <person name="Lucas S."/>
            <person name="Morin E."/>
            <person name="Murat C."/>
            <person name="Oguiza J.A."/>
            <person name="Park J."/>
            <person name="Pisabarro A.G."/>
            <person name="Riley R."/>
            <person name="Rosling A."/>
            <person name="Salamov A."/>
            <person name="Schmidt O."/>
            <person name="Schmutz J."/>
            <person name="Skrede I."/>
            <person name="Stenlid J."/>
            <person name="Wiebenga A."/>
            <person name="Xie X."/>
            <person name="Kues U."/>
            <person name="Hibbett D.S."/>
            <person name="Hoffmeister D."/>
            <person name="Hogberg N."/>
            <person name="Martin F."/>
            <person name="Grigoriev I.V."/>
            <person name="Watkinson S.C."/>
        </authorList>
    </citation>
    <scope>NUCLEOTIDE SEQUENCE</scope>
    <source>
        <strain evidence="2">S7.9</strain>
    </source>
</reference>
<dbReference type="GO" id="GO:0005524">
    <property type="term" value="F:ATP binding"/>
    <property type="evidence" value="ECO:0007669"/>
    <property type="project" value="InterPro"/>
</dbReference>
<dbReference type="PANTHER" id="PTHR44329:SF261">
    <property type="entry name" value="ZINC FINGER CONTAINING PROTEIN KINASE-RELATED"/>
    <property type="match status" value="1"/>
</dbReference>
<dbReference type="InterPro" id="IPR011009">
    <property type="entry name" value="Kinase-like_dom_sf"/>
</dbReference>
<organism>
    <name type="scientific">Serpula lacrymans var. lacrymans (strain S7.9)</name>
    <name type="common">Dry rot fungus</name>
    <dbReference type="NCBI Taxonomy" id="578457"/>
    <lineage>
        <taxon>Eukaryota</taxon>
        <taxon>Fungi</taxon>
        <taxon>Dikarya</taxon>
        <taxon>Basidiomycota</taxon>
        <taxon>Agaricomycotina</taxon>
        <taxon>Agaricomycetes</taxon>
        <taxon>Agaricomycetidae</taxon>
        <taxon>Boletales</taxon>
        <taxon>Coniophorineae</taxon>
        <taxon>Serpulaceae</taxon>
        <taxon>Serpula</taxon>
    </lineage>
</organism>
<proteinExistence type="predicted"/>
<dbReference type="SUPFAM" id="SSF56112">
    <property type="entry name" value="Protein kinase-like (PK-like)"/>
    <property type="match status" value="1"/>
</dbReference>
<dbReference type="RefSeq" id="XP_007320250.1">
    <property type="nucleotide sequence ID" value="XM_007320188.1"/>
</dbReference>
<dbReference type="InterPro" id="IPR000719">
    <property type="entry name" value="Prot_kinase_dom"/>
</dbReference>
<dbReference type="GeneID" id="18815251"/>
<dbReference type="InterPro" id="IPR051681">
    <property type="entry name" value="Ser/Thr_Kinases-Pseudokinases"/>
</dbReference>
<dbReference type="PANTHER" id="PTHR44329">
    <property type="entry name" value="SERINE/THREONINE-PROTEIN KINASE TNNI3K-RELATED"/>
    <property type="match status" value="1"/>
</dbReference>
<name>F8P1I1_SERL9</name>
<accession>F8P1I1</accession>
<dbReference type="Gene3D" id="1.10.510.10">
    <property type="entry name" value="Transferase(Phosphotransferase) domain 1"/>
    <property type="match status" value="1"/>
</dbReference>
<dbReference type="Proteomes" id="UP000008064">
    <property type="component" value="Unassembled WGS sequence"/>
</dbReference>
<protein>
    <recommendedName>
        <fullName evidence="1">Protein kinase domain-containing protein</fullName>
    </recommendedName>
</protein>
<evidence type="ECO:0000313" key="2">
    <source>
        <dbReference type="EMBL" id="EGO23010.1"/>
    </source>
</evidence>
<dbReference type="AlphaFoldDB" id="F8P1I1"/>
<dbReference type="HOGENOM" id="CLU_026937_0_0_1"/>
<dbReference type="SMART" id="SM00220">
    <property type="entry name" value="S_TKc"/>
    <property type="match status" value="1"/>
</dbReference>
<evidence type="ECO:0000259" key="1">
    <source>
        <dbReference type="PROSITE" id="PS50011"/>
    </source>
</evidence>
<dbReference type="InterPro" id="IPR008271">
    <property type="entry name" value="Ser/Thr_kinase_AS"/>
</dbReference>
<dbReference type="GO" id="GO:0004674">
    <property type="term" value="F:protein serine/threonine kinase activity"/>
    <property type="evidence" value="ECO:0007669"/>
    <property type="project" value="TreeGrafter"/>
</dbReference>